<evidence type="ECO:0000313" key="1">
    <source>
        <dbReference type="EMBL" id="KRL02776.1"/>
    </source>
</evidence>
<dbReference type="OrthoDB" id="2112617at2"/>
<sequence length="93" mass="10733">MLFGNKHITGILEDRGLSELNDDALWQVKNILNELDDEQLLRNSKRIMSSDYGNEKASTAYLRAIVEQNWVLLAQNDKILKSLQSQDKNSKER</sequence>
<dbReference type="Proteomes" id="UP000051448">
    <property type="component" value="Unassembled WGS sequence"/>
</dbReference>
<dbReference type="EMBL" id="AZDX01000077">
    <property type="protein sequence ID" value="KRL02776.1"/>
    <property type="molecule type" value="Genomic_DNA"/>
</dbReference>
<organism evidence="1 2">
    <name type="scientific">Liquorilactobacillus hordei DSM 19519</name>
    <dbReference type="NCBI Taxonomy" id="1423759"/>
    <lineage>
        <taxon>Bacteria</taxon>
        <taxon>Bacillati</taxon>
        <taxon>Bacillota</taxon>
        <taxon>Bacilli</taxon>
        <taxon>Lactobacillales</taxon>
        <taxon>Lactobacillaceae</taxon>
        <taxon>Liquorilactobacillus</taxon>
    </lineage>
</organism>
<keyword evidence="2" id="KW-1185">Reference proteome</keyword>
<dbReference type="AlphaFoldDB" id="A0A0R1MGE4"/>
<dbReference type="GeneID" id="98310935"/>
<dbReference type="PATRIC" id="fig|1423759.3.peg.2207"/>
<dbReference type="RefSeq" id="WP_057870447.1">
    <property type="nucleotide sequence ID" value="NZ_AZDX01000077.1"/>
</dbReference>
<protein>
    <submittedName>
        <fullName evidence="1">Uncharacterized protein</fullName>
    </submittedName>
</protein>
<accession>A0A0R1MGE4</accession>
<name>A0A0R1MGE4_9LACO</name>
<comment type="caution">
    <text evidence="1">The sequence shown here is derived from an EMBL/GenBank/DDBJ whole genome shotgun (WGS) entry which is preliminary data.</text>
</comment>
<gene>
    <name evidence="1" type="ORF">FC92_GL002112</name>
</gene>
<proteinExistence type="predicted"/>
<reference evidence="1 2" key="1">
    <citation type="journal article" date="2015" name="Genome Announc.">
        <title>Expanding the biotechnology potential of lactobacilli through comparative genomics of 213 strains and associated genera.</title>
        <authorList>
            <person name="Sun Z."/>
            <person name="Harris H.M."/>
            <person name="McCann A."/>
            <person name="Guo C."/>
            <person name="Argimon S."/>
            <person name="Zhang W."/>
            <person name="Yang X."/>
            <person name="Jeffery I.B."/>
            <person name="Cooney J.C."/>
            <person name="Kagawa T.F."/>
            <person name="Liu W."/>
            <person name="Song Y."/>
            <person name="Salvetti E."/>
            <person name="Wrobel A."/>
            <person name="Rasinkangas P."/>
            <person name="Parkhill J."/>
            <person name="Rea M.C."/>
            <person name="O'Sullivan O."/>
            <person name="Ritari J."/>
            <person name="Douillard F.P."/>
            <person name="Paul Ross R."/>
            <person name="Yang R."/>
            <person name="Briner A.E."/>
            <person name="Felis G.E."/>
            <person name="de Vos W.M."/>
            <person name="Barrangou R."/>
            <person name="Klaenhammer T.R."/>
            <person name="Caufield P.W."/>
            <person name="Cui Y."/>
            <person name="Zhang H."/>
            <person name="O'Toole P.W."/>
        </authorList>
    </citation>
    <scope>NUCLEOTIDE SEQUENCE [LARGE SCALE GENOMIC DNA]</scope>
    <source>
        <strain evidence="1 2">DSM 19519</strain>
    </source>
</reference>
<evidence type="ECO:0000313" key="2">
    <source>
        <dbReference type="Proteomes" id="UP000051448"/>
    </source>
</evidence>